<dbReference type="InterPro" id="IPR005312">
    <property type="entry name" value="DUF1759"/>
</dbReference>
<dbReference type="AlphaFoldDB" id="A0A4Y2P669"/>
<dbReference type="OrthoDB" id="7444419at2759"/>
<accession>A0A4Y2P669</accession>
<gene>
    <name evidence="1" type="ORF">AVEN_227703_1</name>
</gene>
<protein>
    <submittedName>
        <fullName evidence="1">Uncharacterized protein</fullName>
    </submittedName>
</protein>
<dbReference type="Proteomes" id="UP000499080">
    <property type="component" value="Unassembled WGS sequence"/>
</dbReference>
<organism evidence="1 2">
    <name type="scientific">Araneus ventricosus</name>
    <name type="common">Orbweaver spider</name>
    <name type="synonym">Epeira ventricosa</name>
    <dbReference type="NCBI Taxonomy" id="182803"/>
    <lineage>
        <taxon>Eukaryota</taxon>
        <taxon>Metazoa</taxon>
        <taxon>Ecdysozoa</taxon>
        <taxon>Arthropoda</taxon>
        <taxon>Chelicerata</taxon>
        <taxon>Arachnida</taxon>
        <taxon>Araneae</taxon>
        <taxon>Araneomorphae</taxon>
        <taxon>Entelegynae</taxon>
        <taxon>Araneoidea</taxon>
        <taxon>Araneidae</taxon>
        <taxon>Araneus</taxon>
    </lineage>
</organism>
<dbReference type="Pfam" id="PF03564">
    <property type="entry name" value="DUF1759"/>
    <property type="match status" value="1"/>
</dbReference>
<dbReference type="EMBL" id="BGPR01131292">
    <property type="protein sequence ID" value="GBN46499.1"/>
    <property type="molecule type" value="Genomic_DNA"/>
</dbReference>
<evidence type="ECO:0000313" key="1">
    <source>
        <dbReference type="EMBL" id="GBN46499.1"/>
    </source>
</evidence>
<comment type="caution">
    <text evidence="1">The sequence shown here is derived from an EMBL/GenBank/DDBJ whole genome shotgun (WGS) entry which is preliminary data.</text>
</comment>
<name>A0A4Y2P669_ARAVE</name>
<reference evidence="1 2" key="1">
    <citation type="journal article" date="2019" name="Sci. Rep.">
        <title>Orb-weaving spider Araneus ventricosus genome elucidates the spidroin gene catalogue.</title>
        <authorList>
            <person name="Kono N."/>
            <person name="Nakamura H."/>
            <person name="Ohtoshi R."/>
            <person name="Moran D.A.P."/>
            <person name="Shinohara A."/>
            <person name="Yoshida Y."/>
            <person name="Fujiwara M."/>
            <person name="Mori M."/>
            <person name="Tomita M."/>
            <person name="Arakawa K."/>
        </authorList>
    </citation>
    <scope>NUCLEOTIDE SEQUENCE [LARGE SCALE GENOMIC DNA]</scope>
</reference>
<evidence type="ECO:0000313" key="2">
    <source>
        <dbReference type="Proteomes" id="UP000499080"/>
    </source>
</evidence>
<proteinExistence type="predicted"/>
<sequence length="205" mass="23696">MFASLQNLAARIGFWQTAKFSECPFFAQAFLPARMRMELNNGLQDTSNDFEQVDSRFEELEVRITSVLDSRKSSSNPKNQTVESIKSEVRLPEIPIPTFSGTFSELESFKTQFTTLLSNNNLDDNQKLFYLRASLEVEDKQLESTEDIFNSLCEALKERFENERLLIDCHVLSILNYDKIQQESARELRSLIDFKKDIRGLSSKL</sequence>
<keyword evidence="2" id="KW-1185">Reference proteome</keyword>